<name>A0A395ZPN3_BIFPS</name>
<dbReference type="Gene3D" id="3.40.50.150">
    <property type="entry name" value="Vaccinia Virus protein VP39"/>
    <property type="match status" value="1"/>
</dbReference>
<gene>
    <name evidence="1" type="ORF">DXA79_05565</name>
</gene>
<dbReference type="Proteomes" id="UP000261031">
    <property type="component" value="Unassembled WGS sequence"/>
</dbReference>
<evidence type="ECO:0000313" key="2">
    <source>
        <dbReference type="Proteomes" id="UP000261031"/>
    </source>
</evidence>
<protein>
    <submittedName>
        <fullName evidence="1">Restriction endonuclease subunit M</fullName>
    </submittedName>
</protein>
<comment type="caution">
    <text evidence="1">The sequence shown here is derived from an EMBL/GenBank/DDBJ whole genome shotgun (WGS) entry which is preliminary data.</text>
</comment>
<keyword evidence="1" id="KW-0255">Endonuclease</keyword>
<dbReference type="SUPFAM" id="SSF53335">
    <property type="entry name" value="S-adenosyl-L-methionine-dependent methyltransferases"/>
    <property type="match status" value="1"/>
</dbReference>
<dbReference type="EMBL" id="QSWD01000003">
    <property type="protein sequence ID" value="RGP02695.1"/>
    <property type="molecule type" value="Genomic_DNA"/>
</dbReference>
<sequence>MSDHSPRTSMTNTDKTQYTPLIDFNAYPVKNVLDTLLQDKSTKQNIIYATDAYVDAEPTATEAAPILAQQISGETPTVCIVPRVQKSLDEQTDRTRAKAEVFTPSWMVNQMVNNLDEEWFGRKHVFNTEQEDHSWIPTEGKITFPSTKKHGWHDYVDSRRLEITCGEAPFLVSRYDAATGAILPISQRIGLLDRKLRIVDEHTENDLMWWKWTLRAFQSVYGYEFQGDSLLIARANLLLTFVDHYRNRFGTDPDKKHLKQIANVIVWNLWQMDGLTETIPFRKPPEQKVEFDMLDMLTMLDEPNSQDVPAFVRLYDWRAKTSLSYSQLLKGAEQ</sequence>
<organism evidence="1 2">
    <name type="scientific">Bifidobacterium pseudocatenulatum</name>
    <dbReference type="NCBI Taxonomy" id="28026"/>
    <lineage>
        <taxon>Bacteria</taxon>
        <taxon>Bacillati</taxon>
        <taxon>Actinomycetota</taxon>
        <taxon>Actinomycetes</taxon>
        <taxon>Bifidobacteriales</taxon>
        <taxon>Bifidobacteriaceae</taxon>
        <taxon>Bifidobacterium</taxon>
    </lineage>
</organism>
<proteinExistence type="predicted"/>
<keyword evidence="1" id="KW-0540">Nuclease</keyword>
<evidence type="ECO:0000313" key="1">
    <source>
        <dbReference type="EMBL" id="RGP02695.1"/>
    </source>
</evidence>
<dbReference type="InterPro" id="IPR029063">
    <property type="entry name" value="SAM-dependent_MTases_sf"/>
</dbReference>
<reference evidence="1 2" key="1">
    <citation type="submission" date="2018-08" db="EMBL/GenBank/DDBJ databases">
        <title>A genome reference for cultivated species of the human gut microbiota.</title>
        <authorList>
            <person name="Zou Y."/>
            <person name="Xue W."/>
            <person name="Luo G."/>
        </authorList>
    </citation>
    <scope>NUCLEOTIDE SEQUENCE [LARGE SCALE GENOMIC DNA]</scope>
    <source>
        <strain evidence="1 2">OF05-12</strain>
    </source>
</reference>
<dbReference type="GO" id="GO:0004519">
    <property type="term" value="F:endonuclease activity"/>
    <property type="evidence" value="ECO:0007669"/>
    <property type="project" value="UniProtKB-KW"/>
</dbReference>
<dbReference type="AlphaFoldDB" id="A0A395ZPN3"/>
<accession>A0A395ZPN3</accession>
<keyword evidence="1" id="KW-0378">Hydrolase</keyword>